<dbReference type="SUPFAM" id="SSF46689">
    <property type="entry name" value="Homeodomain-like"/>
    <property type="match status" value="1"/>
</dbReference>
<evidence type="ECO:0000313" key="12">
    <source>
        <dbReference type="RefSeq" id="XP_011307805.1"/>
    </source>
</evidence>
<dbReference type="OrthoDB" id="6159439at2759"/>
<evidence type="ECO:0000256" key="9">
    <source>
        <dbReference type="SAM" id="MobiDB-lite"/>
    </source>
</evidence>
<evidence type="ECO:0000256" key="1">
    <source>
        <dbReference type="ARBA" id="ARBA00004123"/>
    </source>
</evidence>
<dbReference type="InterPro" id="IPR009057">
    <property type="entry name" value="Homeodomain-like_sf"/>
</dbReference>
<reference evidence="12" key="1">
    <citation type="submission" date="2025-08" db="UniProtKB">
        <authorList>
            <consortium name="RefSeq"/>
        </authorList>
    </citation>
    <scope>IDENTIFICATION</scope>
    <source>
        <strain evidence="12">USDA-PBARC FA_bdor</strain>
        <tissue evidence="12">Whole organism</tissue>
    </source>
</reference>
<keyword evidence="11" id="KW-1185">Reference proteome</keyword>
<feature type="region of interest" description="Disordered" evidence="9">
    <location>
        <begin position="30"/>
        <end position="52"/>
    </location>
</feature>
<evidence type="ECO:0000256" key="6">
    <source>
        <dbReference type="ARBA" id="ARBA00023242"/>
    </source>
</evidence>
<feature type="DNA-binding region" description="Homeobox" evidence="7">
    <location>
        <begin position="252"/>
        <end position="311"/>
    </location>
</feature>
<evidence type="ECO:0000313" key="11">
    <source>
        <dbReference type="Proteomes" id="UP000694866"/>
    </source>
</evidence>
<proteinExistence type="inferred from homology"/>
<evidence type="ECO:0000256" key="4">
    <source>
        <dbReference type="ARBA" id="ARBA00023125"/>
    </source>
</evidence>
<evidence type="ECO:0000259" key="10">
    <source>
        <dbReference type="PROSITE" id="PS50071"/>
    </source>
</evidence>
<feature type="region of interest" description="Disordered" evidence="9">
    <location>
        <begin position="70"/>
        <end position="99"/>
    </location>
</feature>
<keyword evidence="5 7" id="KW-0371">Homeobox</keyword>
<dbReference type="Proteomes" id="UP000694866">
    <property type="component" value="Unplaced"/>
</dbReference>
<feature type="compositionally biased region" description="Polar residues" evidence="9">
    <location>
        <begin position="80"/>
        <end position="96"/>
    </location>
</feature>
<evidence type="ECO:0000256" key="8">
    <source>
        <dbReference type="RuleBase" id="RU000682"/>
    </source>
</evidence>
<evidence type="ECO:0000256" key="2">
    <source>
        <dbReference type="ARBA" id="ARBA00009107"/>
    </source>
</evidence>
<accession>A0A9R1TEA8</accession>
<keyword evidence="3" id="KW-0217">Developmental protein</keyword>
<dbReference type="InterPro" id="IPR020479">
    <property type="entry name" value="HD_metazoa"/>
</dbReference>
<keyword evidence="4 7" id="KW-0238">DNA-binding</keyword>
<dbReference type="SMART" id="SM00389">
    <property type="entry name" value="HOX"/>
    <property type="match status" value="1"/>
</dbReference>
<keyword evidence="6 7" id="KW-0539">Nucleus</keyword>
<dbReference type="InterPro" id="IPR050296">
    <property type="entry name" value="Antp_homeobox"/>
</dbReference>
<organism evidence="11 12">
    <name type="scientific">Fopius arisanus</name>
    <dbReference type="NCBI Taxonomy" id="64838"/>
    <lineage>
        <taxon>Eukaryota</taxon>
        <taxon>Metazoa</taxon>
        <taxon>Ecdysozoa</taxon>
        <taxon>Arthropoda</taxon>
        <taxon>Hexapoda</taxon>
        <taxon>Insecta</taxon>
        <taxon>Pterygota</taxon>
        <taxon>Neoptera</taxon>
        <taxon>Endopterygota</taxon>
        <taxon>Hymenoptera</taxon>
        <taxon>Apocrita</taxon>
        <taxon>Ichneumonoidea</taxon>
        <taxon>Braconidae</taxon>
        <taxon>Opiinae</taxon>
        <taxon>Fopius</taxon>
    </lineage>
</organism>
<dbReference type="PROSITE" id="PS00027">
    <property type="entry name" value="HOMEOBOX_1"/>
    <property type="match status" value="1"/>
</dbReference>
<dbReference type="PANTHER" id="PTHR45659:SF4">
    <property type="entry name" value="HOMEOBOX PROTEIN ABDOMINAL-A"/>
    <property type="match status" value="1"/>
</dbReference>
<dbReference type="InterPro" id="IPR017970">
    <property type="entry name" value="Homeobox_CS"/>
</dbReference>
<dbReference type="GeneID" id="105269351"/>
<protein>
    <submittedName>
        <fullName evidence="12">Homeobox protein Hox-A4a</fullName>
    </submittedName>
</protein>
<dbReference type="PRINTS" id="PR00024">
    <property type="entry name" value="HOMEOBOX"/>
</dbReference>
<dbReference type="Pfam" id="PF00046">
    <property type="entry name" value="Homeodomain"/>
    <property type="match status" value="1"/>
</dbReference>
<comment type="similarity">
    <text evidence="2">Belongs to the Antp homeobox family.</text>
</comment>
<name>A0A9R1TEA8_9HYME</name>
<dbReference type="CDD" id="cd00086">
    <property type="entry name" value="homeodomain"/>
    <property type="match status" value="1"/>
</dbReference>
<dbReference type="GO" id="GO:0000981">
    <property type="term" value="F:DNA-binding transcription factor activity, RNA polymerase II-specific"/>
    <property type="evidence" value="ECO:0007669"/>
    <property type="project" value="InterPro"/>
</dbReference>
<evidence type="ECO:0000256" key="3">
    <source>
        <dbReference type="ARBA" id="ARBA00022473"/>
    </source>
</evidence>
<dbReference type="PROSITE" id="PS50071">
    <property type="entry name" value="HOMEOBOX_2"/>
    <property type="match status" value="1"/>
</dbReference>
<sequence length="404" mass="44989">MTSSAYYSNSDYWGYHPVSELRPDHSMYPTSTCHQVPQSHPQSYLSDGPVSNNPPLSLLETVLRHGKEAISASYPRRSPVLSSSQTPSFRPSQSPPSVLESLLQKPVEAINESYPNPSGNPSPSHPSSSQIPCHTPPYTPSSSSDRNSPMSGVMIDSSSQERYPRSAEYTGINYAQYQAYASQTRALENPASQVNPASPPYEVHPGYSTYVNNNNGKASPTGSCDYEDPHQKMGDYAWMKSTYTSDVNGVGQKRTRQTYSRQQTLELEKEFHYNKYLTRKRRVEIAGTLQLTERQIKIWFQNRRMKAKKDGKLGGFSLDGVEDVGGGQAESMMMASPNTMAHHLATSSLEQPSSLHQQQQQQQLHAAYLSYQQHQGHLYSNQEYGHHQMQGYGLQGKLNLGAGS</sequence>
<feature type="compositionally biased region" description="Low complexity" evidence="9">
    <location>
        <begin position="141"/>
        <end position="151"/>
    </location>
</feature>
<feature type="domain" description="Homeobox" evidence="10">
    <location>
        <begin position="250"/>
        <end position="310"/>
    </location>
</feature>
<evidence type="ECO:0000256" key="7">
    <source>
        <dbReference type="PROSITE-ProRule" id="PRU00108"/>
    </source>
</evidence>
<dbReference type="GO" id="GO:0000978">
    <property type="term" value="F:RNA polymerase II cis-regulatory region sequence-specific DNA binding"/>
    <property type="evidence" value="ECO:0007669"/>
    <property type="project" value="TreeGrafter"/>
</dbReference>
<dbReference type="GO" id="GO:0005634">
    <property type="term" value="C:nucleus"/>
    <property type="evidence" value="ECO:0007669"/>
    <property type="project" value="UniProtKB-SubCell"/>
</dbReference>
<comment type="subcellular location">
    <subcellularLocation>
        <location evidence="1 7 8">Nucleus</location>
    </subcellularLocation>
</comment>
<dbReference type="RefSeq" id="XP_011307805.1">
    <property type="nucleotide sequence ID" value="XM_011309503.1"/>
</dbReference>
<dbReference type="KEGG" id="fas:105269351"/>
<dbReference type="GO" id="GO:0009952">
    <property type="term" value="P:anterior/posterior pattern specification"/>
    <property type="evidence" value="ECO:0007669"/>
    <property type="project" value="TreeGrafter"/>
</dbReference>
<feature type="region of interest" description="Disordered" evidence="9">
    <location>
        <begin position="111"/>
        <end position="164"/>
    </location>
</feature>
<dbReference type="AlphaFoldDB" id="A0A9R1TEA8"/>
<gene>
    <name evidence="12" type="primary">LOC105269351</name>
</gene>
<dbReference type="PANTHER" id="PTHR45659">
    <property type="entry name" value="HOMEOBOX PROTEIN HOX"/>
    <property type="match status" value="1"/>
</dbReference>
<dbReference type="InterPro" id="IPR001356">
    <property type="entry name" value="HD"/>
</dbReference>
<evidence type="ECO:0000256" key="5">
    <source>
        <dbReference type="ARBA" id="ARBA00023155"/>
    </source>
</evidence>
<dbReference type="Gene3D" id="1.10.10.60">
    <property type="entry name" value="Homeodomain-like"/>
    <property type="match status" value="1"/>
</dbReference>